<evidence type="ECO:0000313" key="4">
    <source>
        <dbReference type="Proteomes" id="UP000827721"/>
    </source>
</evidence>
<feature type="chain" id="PRO_5046226199" evidence="2">
    <location>
        <begin position="24"/>
        <end position="72"/>
    </location>
</feature>
<evidence type="ECO:0000256" key="2">
    <source>
        <dbReference type="SAM" id="SignalP"/>
    </source>
</evidence>
<feature type="compositionally biased region" description="Basic and acidic residues" evidence="1">
    <location>
        <begin position="61"/>
        <end position="72"/>
    </location>
</feature>
<keyword evidence="4" id="KW-1185">Reference proteome</keyword>
<gene>
    <name evidence="3" type="ORF">JRO89_XS04G0019200</name>
</gene>
<protein>
    <submittedName>
        <fullName evidence="3">Uncharacterized protein</fullName>
    </submittedName>
</protein>
<sequence>MIPLHNFCSLLILILNNFEPVNKQEAQRAREEGERRRRDRDYDRRYRGRDRYRDKYRKHNPRDYMDDYHDEL</sequence>
<dbReference type="Proteomes" id="UP000827721">
    <property type="component" value="Unassembled WGS sequence"/>
</dbReference>
<feature type="signal peptide" evidence="2">
    <location>
        <begin position="1"/>
        <end position="23"/>
    </location>
</feature>
<organism evidence="3 4">
    <name type="scientific">Xanthoceras sorbifolium</name>
    <dbReference type="NCBI Taxonomy" id="99658"/>
    <lineage>
        <taxon>Eukaryota</taxon>
        <taxon>Viridiplantae</taxon>
        <taxon>Streptophyta</taxon>
        <taxon>Embryophyta</taxon>
        <taxon>Tracheophyta</taxon>
        <taxon>Spermatophyta</taxon>
        <taxon>Magnoliopsida</taxon>
        <taxon>eudicotyledons</taxon>
        <taxon>Gunneridae</taxon>
        <taxon>Pentapetalae</taxon>
        <taxon>rosids</taxon>
        <taxon>malvids</taxon>
        <taxon>Sapindales</taxon>
        <taxon>Sapindaceae</taxon>
        <taxon>Xanthoceroideae</taxon>
        <taxon>Xanthoceras</taxon>
    </lineage>
</organism>
<feature type="compositionally biased region" description="Basic and acidic residues" evidence="1">
    <location>
        <begin position="25"/>
        <end position="53"/>
    </location>
</feature>
<accession>A0ABQ8I3V2</accession>
<evidence type="ECO:0000313" key="3">
    <source>
        <dbReference type="EMBL" id="KAH7571312.1"/>
    </source>
</evidence>
<comment type="caution">
    <text evidence="3">The sequence shown here is derived from an EMBL/GenBank/DDBJ whole genome shotgun (WGS) entry which is preliminary data.</text>
</comment>
<reference evidence="3 4" key="1">
    <citation type="submission" date="2021-02" db="EMBL/GenBank/DDBJ databases">
        <title>Plant Genome Project.</title>
        <authorList>
            <person name="Zhang R.-G."/>
        </authorList>
    </citation>
    <scope>NUCLEOTIDE SEQUENCE [LARGE SCALE GENOMIC DNA]</scope>
    <source>
        <tissue evidence="3">Leaves</tissue>
    </source>
</reference>
<evidence type="ECO:0000256" key="1">
    <source>
        <dbReference type="SAM" id="MobiDB-lite"/>
    </source>
</evidence>
<keyword evidence="2" id="KW-0732">Signal</keyword>
<name>A0ABQ8I3V2_9ROSI</name>
<proteinExistence type="predicted"/>
<feature type="region of interest" description="Disordered" evidence="1">
    <location>
        <begin position="23"/>
        <end position="72"/>
    </location>
</feature>
<dbReference type="EMBL" id="JAFEMO010000004">
    <property type="protein sequence ID" value="KAH7571312.1"/>
    <property type="molecule type" value="Genomic_DNA"/>
</dbReference>